<evidence type="ECO:0000313" key="1">
    <source>
        <dbReference type="EMBL" id="KKK74351.1"/>
    </source>
</evidence>
<dbReference type="EMBL" id="LAZR01056361">
    <property type="protein sequence ID" value="KKK74351.1"/>
    <property type="molecule type" value="Genomic_DNA"/>
</dbReference>
<gene>
    <name evidence="1" type="ORF">LCGC14_2884640</name>
</gene>
<sequence>MVSTADNSIAPNNSFEWDVDYVPAPSTPLKLSGYTRQGLYKKGEQMIGKLQRVPLRDVWKHEALDL</sequence>
<reference evidence="1" key="1">
    <citation type="journal article" date="2015" name="Nature">
        <title>Complex archaea that bridge the gap between prokaryotes and eukaryotes.</title>
        <authorList>
            <person name="Spang A."/>
            <person name="Saw J.H."/>
            <person name="Jorgensen S.L."/>
            <person name="Zaremba-Niedzwiedzka K."/>
            <person name="Martijn J."/>
            <person name="Lind A.E."/>
            <person name="van Eijk R."/>
            <person name="Schleper C."/>
            <person name="Guy L."/>
            <person name="Ettema T.J."/>
        </authorList>
    </citation>
    <scope>NUCLEOTIDE SEQUENCE</scope>
</reference>
<dbReference type="AlphaFoldDB" id="A0A0F9AQ83"/>
<comment type="caution">
    <text evidence="1">The sequence shown here is derived from an EMBL/GenBank/DDBJ whole genome shotgun (WGS) entry which is preliminary data.</text>
</comment>
<protein>
    <submittedName>
        <fullName evidence="1">Uncharacterized protein</fullName>
    </submittedName>
</protein>
<accession>A0A0F9AQ83</accession>
<name>A0A0F9AQ83_9ZZZZ</name>
<organism evidence="1">
    <name type="scientific">marine sediment metagenome</name>
    <dbReference type="NCBI Taxonomy" id="412755"/>
    <lineage>
        <taxon>unclassified sequences</taxon>
        <taxon>metagenomes</taxon>
        <taxon>ecological metagenomes</taxon>
    </lineage>
</organism>
<proteinExistence type="predicted"/>